<evidence type="ECO:0000313" key="8">
    <source>
        <dbReference type="EMBL" id="CAB4694991.1"/>
    </source>
</evidence>
<dbReference type="InterPro" id="IPR014014">
    <property type="entry name" value="RNA_helicase_DEAD_Q_motif"/>
</dbReference>
<dbReference type="GO" id="GO:0016787">
    <property type="term" value="F:hydrolase activity"/>
    <property type="evidence" value="ECO:0007669"/>
    <property type="project" value="UniProtKB-KW"/>
</dbReference>
<dbReference type="PROSITE" id="PS00039">
    <property type="entry name" value="DEAD_ATP_HELICASE"/>
    <property type="match status" value="1"/>
</dbReference>
<dbReference type="InterPro" id="IPR050079">
    <property type="entry name" value="DEAD_box_RNA_helicase"/>
</dbReference>
<dbReference type="GO" id="GO:0005524">
    <property type="term" value="F:ATP binding"/>
    <property type="evidence" value="ECO:0007669"/>
    <property type="project" value="UniProtKB-KW"/>
</dbReference>
<dbReference type="InterPro" id="IPR000629">
    <property type="entry name" value="RNA-helicase_DEAD-box_CS"/>
</dbReference>
<dbReference type="PROSITE" id="PS51192">
    <property type="entry name" value="HELICASE_ATP_BIND_1"/>
    <property type="match status" value="1"/>
</dbReference>
<dbReference type="AlphaFoldDB" id="A0A6J6P6G1"/>
<dbReference type="Pfam" id="PF00270">
    <property type="entry name" value="DEAD"/>
    <property type="match status" value="1"/>
</dbReference>
<evidence type="ECO:0000256" key="2">
    <source>
        <dbReference type="ARBA" id="ARBA00022801"/>
    </source>
</evidence>
<feature type="domain" description="DEAD-box RNA helicase Q" evidence="7">
    <location>
        <begin position="17"/>
        <end position="45"/>
    </location>
</feature>
<dbReference type="InterPro" id="IPR014001">
    <property type="entry name" value="Helicase_ATP-bd"/>
</dbReference>
<evidence type="ECO:0000256" key="4">
    <source>
        <dbReference type="ARBA" id="ARBA00022840"/>
    </source>
</evidence>
<dbReference type="CDD" id="cd00268">
    <property type="entry name" value="DEADc"/>
    <property type="match status" value="1"/>
</dbReference>
<dbReference type="Pfam" id="PF00271">
    <property type="entry name" value="Helicase_C"/>
    <property type="match status" value="1"/>
</dbReference>
<dbReference type="SMART" id="SM00490">
    <property type="entry name" value="HELICc"/>
    <property type="match status" value="1"/>
</dbReference>
<keyword evidence="2" id="KW-0378">Hydrolase</keyword>
<dbReference type="PROSITE" id="PS51195">
    <property type="entry name" value="Q_MOTIF"/>
    <property type="match status" value="1"/>
</dbReference>
<evidence type="ECO:0000259" key="6">
    <source>
        <dbReference type="PROSITE" id="PS51194"/>
    </source>
</evidence>
<organism evidence="8">
    <name type="scientific">freshwater metagenome</name>
    <dbReference type="NCBI Taxonomy" id="449393"/>
    <lineage>
        <taxon>unclassified sequences</taxon>
        <taxon>metagenomes</taxon>
        <taxon>ecological metagenomes</taxon>
    </lineage>
</organism>
<reference evidence="8" key="1">
    <citation type="submission" date="2020-05" db="EMBL/GenBank/DDBJ databases">
        <authorList>
            <person name="Chiriac C."/>
            <person name="Salcher M."/>
            <person name="Ghai R."/>
            <person name="Kavagutti S V."/>
        </authorList>
    </citation>
    <scope>NUCLEOTIDE SEQUENCE</scope>
</reference>
<sequence length="403" mass="43415">MTDSSAPAEGAAETGVTTFGALGASPAVVEALAARGITSPFPIQQMVVPEGIRGGDILAKSPTGSGKTLSFAVPIVERLSSDGPTPAALILVPTRELCVQVAEDFESIGVSLGLRSAAVYGGVPLKEQADAAAAAHVVVATPGRLQDLMDRRLVDVSYVQILVLDEADRMLDMGFKPQVDKILRRVPQERQTMFFSATLHGEVGELAQRYTHFPARFDAEMPEEFRSGEVEHHFVSVTTDNKVTKLVEILKGYEGSTLIFVRTKSGADRLVEKLVKHGVQAVSIHGDKNQTQRDKALEQFDAGNTRVLVATDVAARGLDVDRVTHVVNFDPPDEAANYTHRVGRTGRAGRSGTGITLVLPDQEADVSRVARLQGHTEAFEASGMKSAPPRVLYTSRKGRRSRW</sequence>
<feature type="domain" description="Helicase C-terminal" evidence="6">
    <location>
        <begin position="242"/>
        <end position="395"/>
    </location>
</feature>
<protein>
    <submittedName>
        <fullName evidence="8">Unannotated protein</fullName>
    </submittedName>
</protein>
<keyword evidence="3" id="KW-0347">Helicase</keyword>
<evidence type="ECO:0000256" key="1">
    <source>
        <dbReference type="ARBA" id="ARBA00022741"/>
    </source>
</evidence>
<dbReference type="InterPro" id="IPR001650">
    <property type="entry name" value="Helicase_C-like"/>
</dbReference>
<dbReference type="PANTHER" id="PTHR47959:SF13">
    <property type="entry name" value="ATP-DEPENDENT RNA HELICASE RHLE"/>
    <property type="match status" value="1"/>
</dbReference>
<dbReference type="GO" id="GO:0003676">
    <property type="term" value="F:nucleic acid binding"/>
    <property type="evidence" value="ECO:0007669"/>
    <property type="project" value="InterPro"/>
</dbReference>
<accession>A0A6J6P6G1</accession>
<evidence type="ECO:0000259" key="7">
    <source>
        <dbReference type="PROSITE" id="PS51195"/>
    </source>
</evidence>
<dbReference type="Gene3D" id="3.40.50.300">
    <property type="entry name" value="P-loop containing nucleotide triphosphate hydrolases"/>
    <property type="match status" value="2"/>
</dbReference>
<dbReference type="CDD" id="cd18787">
    <property type="entry name" value="SF2_C_DEAD"/>
    <property type="match status" value="1"/>
</dbReference>
<dbReference type="SMART" id="SM00487">
    <property type="entry name" value="DEXDc"/>
    <property type="match status" value="1"/>
</dbReference>
<gene>
    <name evidence="8" type="ORF">UFOPK2399_00962</name>
</gene>
<dbReference type="PANTHER" id="PTHR47959">
    <property type="entry name" value="ATP-DEPENDENT RNA HELICASE RHLE-RELATED"/>
    <property type="match status" value="1"/>
</dbReference>
<dbReference type="InterPro" id="IPR011545">
    <property type="entry name" value="DEAD/DEAH_box_helicase_dom"/>
</dbReference>
<dbReference type="InterPro" id="IPR044742">
    <property type="entry name" value="DEAD/DEAH_RhlB"/>
</dbReference>
<evidence type="ECO:0000259" key="5">
    <source>
        <dbReference type="PROSITE" id="PS51192"/>
    </source>
</evidence>
<dbReference type="GO" id="GO:0005829">
    <property type="term" value="C:cytosol"/>
    <property type="evidence" value="ECO:0007669"/>
    <property type="project" value="TreeGrafter"/>
</dbReference>
<proteinExistence type="predicted"/>
<keyword evidence="1" id="KW-0547">Nucleotide-binding</keyword>
<evidence type="ECO:0000256" key="3">
    <source>
        <dbReference type="ARBA" id="ARBA00022806"/>
    </source>
</evidence>
<dbReference type="GO" id="GO:0003724">
    <property type="term" value="F:RNA helicase activity"/>
    <property type="evidence" value="ECO:0007669"/>
    <property type="project" value="InterPro"/>
</dbReference>
<feature type="domain" description="Helicase ATP-binding" evidence="5">
    <location>
        <begin position="48"/>
        <end position="217"/>
    </location>
</feature>
<dbReference type="EMBL" id="CAEZXP010000002">
    <property type="protein sequence ID" value="CAB4694991.1"/>
    <property type="molecule type" value="Genomic_DNA"/>
</dbReference>
<dbReference type="InterPro" id="IPR027417">
    <property type="entry name" value="P-loop_NTPase"/>
</dbReference>
<dbReference type="PROSITE" id="PS51194">
    <property type="entry name" value="HELICASE_CTER"/>
    <property type="match status" value="1"/>
</dbReference>
<name>A0A6J6P6G1_9ZZZZ</name>
<dbReference type="SUPFAM" id="SSF52540">
    <property type="entry name" value="P-loop containing nucleoside triphosphate hydrolases"/>
    <property type="match status" value="1"/>
</dbReference>
<keyword evidence="4" id="KW-0067">ATP-binding</keyword>